<dbReference type="PROSITE" id="PS00518">
    <property type="entry name" value="ZF_RING_1"/>
    <property type="match status" value="1"/>
</dbReference>
<dbReference type="InterPro" id="IPR039577">
    <property type="entry name" value="Rad18"/>
</dbReference>
<protein>
    <recommendedName>
        <fullName evidence="6">RING-type domain-containing protein</fullName>
    </recommendedName>
</protein>
<dbReference type="GO" id="GO:0003697">
    <property type="term" value="F:single-stranded DNA binding"/>
    <property type="evidence" value="ECO:0007669"/>
    <property type="project" value="InterPro"/>
</dbReference>
<dbReference type="Proteomes" id="UP001165085">
    <property type="component" value="Unassembled WGS sequence"/>
</dbReference>
<organism evidence="7 8">
    <name type="scientific">Triparma strigata</name>
    <dbReference type="NCBI Taxonomy" id="1606541"/>
    <lineage>
        <taxon>Eukaryota</taxon>
        <taxon>Sar</taxon>
        <taxon>Stramenopiles</taxon>
        <taxon>Ochrophyta</taxon>
        <taxon>Bolidophyceae</taxon>
        <taxon>Parmales</taxon>
        <taxon>Triparmaceae</taxon>
        <taxon>Triparma</taxon>
    </lineage>
</organism>
<dbReference type="PROSITE" id="PS50089">
    <property type="entry name" value="ZF_RING_2"/>
    <property type="match status" value="1"/>
</dbReference>
<reference evidence="8" key="1">
    <citation type="journal article" date="2023" name="Commun. Biol.">
        <title>Genome analysis of Parmales, the sister group of diatoms, reveals the evolutionary specialization of diatoms from phago-mixotrophs to photoautotrophs.</title>
        <authorList>
            <person name="Ban H."/>
            <person name="Sato S."/>
            <person name="Yoshikawa S."/>
            <person name="Yamada K."/>
            <person name="Nakamura Y."/>
            <person name="Ichinomiya M."/>
            <person name="Sato N."/>
            <person name="Blanc-Mathieu R."/>
            <person name="Endo H."/>
            <person name="Kuwata A."/>
            <person name="Ogata H."/>
        </authorList>
    </citation>
    <scope>NUCLEOTIDE SEQUENCE [LARGE SCALE GENOMIC DNA]</scope>
    <source>
        <strain evidence="8">NIES 3701</strain>
    </source>
</reference>
<dbReference type="PANTHER" id="PTHR14134">
    <property type="entry name" value="E3 UBIQUITIN-PROTEIN LIGASE RAD18"/>
    <property type="match status" value="1"/>
</dbReference>
<evidence type="ECO:0000313" key="8">
    <source>
        <dbReference type="Proteomes" id="UP001165085"/>
    </source>
</evidence>
<dbReference type="AlphaFoldDB" id="A0A9W7BPY9"/>
<evidence type="ECO:0000256" key="2">
    <source>
        <dbReference type="ARBA" id="ARBA00022771"/>
    </source>
</evidence>
<dbReference type="InterPro" id="IPR017907">
    <property type="entry name" value="Znf_RING_CS"/>
</dbReference>
<keyword evidence="2 4" id="KW-0863">Zinc-finger</keyword>
<dbReference type="GO" id="GO:0097505">
    <property type="term" value="C:Rad6-Rad18 complex"/>
    <property type="evidence" value="ECO:0007669"/>
    <property type="project" value="TreeGrafter"/>
</dbReference>
<evidence type="ECO:0000256" key="1">
    <source>
        <dbReference type="ARBA" id="ARBA00022723"/>
    </source>
</evidence>
<feature type="compositionally biased region" description="Basic and acidic residues" evidence="5">
    <location>
        <begin position="1"/>
        <end position="10"/>
    </location>
</feature>
<dbReference type="GO" id="GO:0008270">
    <property type="term" value="F:zinc ion binding"/>
    <property type="evidence" value="ECO:0007669"/>
    <property type="project" value="UniProtKB-KW"/>
</dbReference>
<evidence type="ECO:0000256" key="5">
    <source>
        <dbReference type="SAM" id="MobiDB-lite"/>
    </source>
</evidence>
<accession>A0A9W7BPY9</accession>
<name>A0A9W7BPY9_9STRA</name>
<proteinExistence type="predicted"/>
<dbReference type="SUPFAM" id="SSF57850">
    <property type="entry name" value="RING/U-box"/>
    <property type="match status" value="1"/>
</dbReference>
<dbReference type="InterPro" id="IPR013083">
    <property type="entry name" value="Znf_RING/FYVE/PHD"/>
</dbReference>
<feature type="domain" description="RING-type" evidence="6">
    <location>
        <begin position="89"/>
        <end position="135"/>
    </location>
</feature>
<dbReference type="InterPro" id="IPR018957">
    <property type="entry name" value="Znf_C3HC4_RING-type"/>
</dbReference>
<dbReference type="GO" id="GO:0006513">
    <property type="term" value="P:protein monoubiquitination"/>
    <property type="evidence" value="ECO:0007669"/>
    <property type="project" value="InterPro"/>
</dbReference>
<dbReference type="SMART" id="SM00184">
    <property type="entry name" value="RING"/>
    <property type="match status" value="1"/>
</dbReference>
<dbReference type="PANTHER" id="PTHR14134:SF2">
    <property type="entry name" value="E3 UBIQUITIN-PROTEIN LIGASE RAD18"/>
    <property type="match status" value="1"/>
</dbReference>
<dbReference type="Pfam" id="PF00097">
    <property type="entry name" value="zf-C3HC4"/>
    <property type="match status" value="1"/>
</dbReference>
<keyword evidence="8" id="KW-1185">Reference proteome</keyword>
<gene>
    <name evidence="7" type="ORF">TrST_g2644</name>
</gene>
<sequence>MSYAEGRESDPGPPSLARRRSFTAEVAPPGSPGVESVRSAPPNFMTIPGSPGASSVKSHASQVSLLSNASSSSITGSVSISNILALTICPICFLPPLNPRAMITPCGHTFCSSCMNKWAQHGAGGRNYIKCPSCRVSFRKEQLTRNIMVENLLEQGEAAN</sequence>
<dbReference type="GO" id="GO:0006301">
    <property type="term" value="P:DNA damage tolerance"/>
    <property type="evidence" value="ECO:0007669"/>
    <property type="project" value="InterPro"/>
</dbReference>
<feature type="region of interest" description="Disordered" evidence="5">
    <location>
        <begin position="1"/>
        <end position="55"/>
    </location>
</feature>
<evidence type="ECO:0000259" key="6">
    <source>
        <dbReference type="PROSITE" id="PS50089"/>
    </source>
</evidence>
<dbReference type="GO" id="GO:0005634">
    <property type="term" value="C:nucleus"/>
    <property type="evidence" value="ECO:0007669"/>
    <property type="project" value="TreeGrafter"/>
</dbReference>
<dbReference type="Gene3D" id="3.30.40.10">
    <property type="entry name" value="Zinc/RING finger domain, C3HC4 (zinc finger)"/>
    <property type="match status" value="1"/>
</dbReference>
<dbReference type="GO" id="GO:0061630">
    <property type="term" value="F:ubiquitin protein ligase activity"/>
    <property type="evidence" value="ECO:0007669"/>
    <property type="project" value="InterPro"/>
</dbReference>
<evidence type="ECO:0000313" key="7">
    <source>
        <dbReference type="EMBL" id="GMH91935.1"/>
    </source>
</evidence>
<evidence type="ECO:0000256" key="4">
    <source>
        <dbReference type="PROSITE-ProRule" id="PRU00175"/>
    </source>
</evidence>
<dbReference type="EMBL" id="BRXY01000392">
    <property type="protein sequence ID" value="GMH91935.1"/>
    <property type="molecule type" value="Genomic_DNA"/>
</dbReference>
<comment type="caution">
    <text evidence="7">The sequence shown here is derived from an EMBL/GenBank/DDBJ whole genome shotgun (WGS) entry which is preliminary data.</text>
</comment>
<keyword evidence="3" id="KW-0862">Zinc</keyword>
<keyword evidence="1" id="KW-0479">Metal-binding</keyword>
<dbReference type="OrthoDB" id="6270329at2759"/>
<evidence type="ECO:0000256" key="3">
    <source>
        <dbReference type="ARBA" id="ARBA00022833"/>
    </source>
</evidence>
<dbReference type="InterPro" id="IPR001841">
    <property type="entry name" value="Znf_RING"/>
</dbReference>